<dbReference type="CDD" id="cd01066">
    <property type="entry name" value="APP_MetAP"/>
    <property type="match status" value="1"/>
</dbReference>
<reference evidence="3" key="2">
    <citation type="journal article" date="2021" name="PeerJ">
        <title>Extensive microbial diversity within the chicken gut microbiome revealed by metagenomics and culture.</title>
        <authorList>
            <person name="Gilroy R."/>
            <person name="Ravi A."/>
            <person name="Getino M."/>
            <person name="Pursley I."/>
            <person name="Horton D.L."/>
            <person name="Alikhan N.F."/>
            <person name="Baker D."/>
            <person name="Gharbi K."/>
            <person name="Hall N."/>
            <person name="Watson M."/>
            <person name="Adriaenssens E.M."/>
            <person name="Foster-Nyarko E."/>
            <person name="Jarju S."/>
            <person name="Secka A."/>
            <person name="Antonio M."/>
            <person name="Oren A."/>
            <person name="Chaudhuri R.R."/>
            <person name="La Ragione R."/>
            <person name="Hildebrand F."/>
            <person name="Pallen M.J."/>
        </authorList>
    </citation>
    <scope>NUCLEOTIDE SEQUENCE</scope>
    <source>
        <strain evidence="3">ChiHcec3-11533</strain>
    </source>
</reference>
<comment type="caution">
    <text evidence="3">The sequence shown here is derived from an EMBL/GenBank/DDBJ whole genome shotgun (WGS) entry which is preliminary data.</text>
</comment>
<dbReference type="SUPFAM" id="SSF53092">
    <property type="entry name" value="Creatinase/prolidase N-terminal domain"/>
    <property type="match status" value="1"/>
</dbReference>
<dbReference type="InterPro" id="IPR050659">
    <property type="entry name" value="Peptidase_M24B"/>
</dbReference>
<evidence type="ECO:0000313" key="3">
    <source>
        <dbReference type="EMBL" id="HIU33921.1"/>
    </source>
</evidence>
<protein>
    <submittedName>
        <fullName evidence="3">Aminopeptidase P family protein</fullName>
    </submittedName>
</protein>
<feature type="domain" description="Creatinase N-terminal" evidence="2">
    <location>
        <begin position="13"/>
        <end position="150"/>
    </location>
</feature>
<evidence type="ECO:0000259" key="1">
    <source>
        <dbReference type="Pfam" id="PF00557"/>
    </source>
</evidence>
<dbReference type="PANTHER" id="PTHR46112:SF2">
    <property type="entry name" value="XAA-PRO AMINOPEPTIDASE P-RELATED"/>
    <property type="match status" value="1"/>
</dbReference>
<dbReference type="SUPFAM" id="SSF55920">
    <property type="entry name" value="Creatinase/aminopeptidase"/>
    <property type="match status" value="1"/>
</dbReference>
<dbReference type="InterPro" id="IPR036005">
    <property type="entry name" value="Creatinase/aminopeptidase-like"/>
</dbReference>
<dbReference type="PANTHER" id="PTHR46112">
    <property type="entry name" value="AMINOPEPTIDASE"/>
    <property type="match status" value="1"/>
</dbReference>
<dbReference type="Gene3D" id="3.40.350.10">
    <property type="entry name" value="Creatinase/prolidase N-terminal domain"/>
    <property type="match status" value="1"/>
</dbReference>
<dbReference type="InterPro" id="IPR000994">
    <property type="entry name" value="Pept_M24"/>
</dbReference>
<sequence>MAITYASVPEQYARVQKNMKAEKLDAIIALSMENFYWLSNAYVTTMQSIPDRLGAVISIADEDPVLLTCSIEKSLVVEDSWIKDVRTYEEFQESPIAIIAEILRQKGLQRARIGLEMDYIVARFYDELKRELPEVELVDVSRLFLLMRMVKTPREIEILSHAAFATERAMTEGFFHARMGEKEADVLNDIIIRTLQSGGVEPNGSFGAGPKSAIAHPIADDTPLKYGQIVSVDFGACFKGYYSDIGRTAVVGKSNARQNKIYTSLYDVQRRVIDKIRPGVKASELYYTCIEGLHKAGIDLSLSHCGHGLGLGLHELPIFSPLCDIPIEENMIVNVEPFYVTDEGYHSEDSMLVTKDGVRLLSTYHDHSQILEIPEA</sequence>
<evidence type="ECO:0000259" key="2">
    <source>
        <dbReference type="Pfam" id="PF01321"/>
    </source>
</evidence>
<dbReference type="AlphaFoldDB" id="A0A9D1IBT5"/>
<dbReference type="Pfam" id="PF01321">
    <property type="entry name" value="Creatinase_N"/>
    <property type="match status" value="1"/>
</dbReference>
<name>A0A9D1IBT5_9FIRM</name>
<dbReference type="InterPro" id="IPR000587">
    <property type="entry name" value="Creatinase_N"/>
</dbReference>
<evidence type="ECO:0000313" key="4">
    <source>
        <dbReference type="Proteomes" id="UP000824072"/>
    </source>
</evidence>
<organism evidence="3 4">
    <name type="scientific">Candidatus Pullichristensenella excrementigallinarum</name>
    <dbReference type="NCBI Taxonomy" id="2840907"/>
    <lineage>
        <taxon>Bacteria</taxon>
        <taxon>Bacillati</taxon>
        <taxon>Bacillota</taxon>
        <taxon>Clostridia</taxon>
        <taxon>Candidatus Pullichristensenella</taxon>
    </lineage>
</organism>
<feature type="domain" description="Peptidase M24" evidence="1">
    <location>
        <begin position="159"/>
        <end position="355"/>
    </location>
</feature>
<keyword evidence="3" id="KW-0031">Aminopeptidase</keyword>
<gene>
    <name evidence="3" type="ORF">IAB02_05105</name>
</gene>
<dbReference type="Gene3D" id="3.90.230.10">
    <property type="entry name" value="Creatinase/methionine aminopeptidase superfamily"/>
    <property type="match status" value="1"/>
</dbReference>
<dbReference type="Pfam" id="PF00557">
    <property type="entry name" value="Peptidase_M24"/>
    <property type="match status" value="1"/>
</dbReference>
<keyword evidence="3" id="KW-0645">Protease</keyword>
<dbReference type="GO" id="GO:0004177">
    <property type="term" value="F:aminopeptidase activity"/>
    <property type="evidence" value="ECO:0007669"/>
    <property type="project" value="UniProtKB-KW"/>
</dbReference>
<accession>A0A9D1IBT5</accession>
<keyword evidence="3" id="KW-0378">Hydrolase</keyword>
<dbReference type="EMBL" id="DVMU01000112">
    <property type="protein sequence ID" value="HIU33921.1"/>
    <property type="molecule type" value="Genomic_DNA"/>
</dbReference>
<dbReference type="InterPro" id="IPR029149">
    <property type="entry name" value="Creatin/AminoP/Spt16_N"/>
</dbReference>
<proteinExistence type="predicted"/>
<reference evidence="3" key="1">
    <citation type="submission" date="2020-10" db="EMBL/GenBank/DDBJ databases">
        <authorList>
            <person name="Gilroy R."/>
        </authorList>
    </citation>
    <scope>NUCLEOTIDE SEQUENCE</scope>
    <source>
        <strain evidence="3">ChiHcec3-11533</strain>
    </source>
</reference>
<dbReference type="Proteomes" id="UP000824072">
    <property type="component" value="Unassembled WGS sequence"/>
</dbReference>